<feature type="transmembrane region" description="Helical" evidence="2">
    <location>
        <begin position="55"/>
        <end position="73"/>
    </location>
</feature>
<name>T1X3A8_VARPD</name>
<evidence type="ECO:0000256" key="2">
    <source>
        <dbReference type="SAM" id="Phobius"/>
    </source>
</evidence>
<dbReference type="Proteomes" id="UP000016223">
    <property type="component" value="Chromosome 1"/>
</dbReference>
<dbReference type="KEGG" id="vpd:VAPA_1c02720"/>
<feature type="transmembrane region" description="Helical" evidence="2">
    <location>
        <begin position="169"/>
        <end position="188"/>
    </location>
</feature>
<dbReference type="EMBL" id="CP003911">
    <property type="protein sequence ID" value="AGU47402.1"/>
    <property type="molecule type" value="Genomic_DNA"/>
</dbReference>
<sequence length="375" mass="40519">MHNKMTVLADTIAKKSRRGLGAARLLMGLSAFLLVTSVIAVVLCTRVEWSRSMPYLMWVHVAILLVFGAGALAARRLHSDSSVRASPRPRELFAPWVVVVALASVAAAAPNWAGIPVGMGKSPDGTKVTSRHWHTSADGTRFYESINRGAPTQISQAEYEELERGNFAAFARVWVLFSFISLVMWRFIALRRRDELLPVARATEPNTSVPEGGTTRESSATNGEPGWQSTAAIASIWCLTIVSNMLGFVAAPDDMVCAMPMSSQMATLVVAMPLVFFVGMALFTKRSPFLSPWIAGLVDEKFGVGSCERFVVRLKPLLLFAAAGLLGAAATAASCWRSGAGDMDWTAPLPLFLASGSIAFAIAHFVMRFRRVPGI</sequence>
<feature type="transmembrane region" description="Helical" evidence="2">
    <location>
        <begin position="317"/>
        <end position="339"/>
    </location>
</feature>
<feature type="transmembrane region" description="Helical" evidence="2">
    <location>
        <begin position="345"/>
        <end position="367"/>
    </location>
</feature>
<feature type="transmembrane region" description="Helical" evidence="2">
    <location>
        <begin position="93"/>
        <end position="113"/>
    </location>
</feature>
<accession>T1X3A8</accession>
<feature type="transmembrane region" description="Helical" evidence="2">
    <location>
        <begin position="21"/>
        <end position="43"/>
    </location>
</feature>
<feature type="transmembrane region" description="Helical" evidence="2">
    <location>
        <begin position="263"/>
        <end position="283"/>
    </location>
</feature>
<protein>
    <submittedName>
        <fullName evidence="3">Putative transmembrane protein</fullName>
    </submittedName>
</protein>
<keyword evidence="2" id="KW-1133">Transmembrane helix</keyword>
<organism evidence="3 4">
    <name type="scientific">Variovorax paradoxus B4</name>
    <dbReference type="NCBI Taxonomy" id="1246301"/>
    <lineage>
        <taxon>Bacteria</taxon>
        <taxon>Pseudomonadati</taxon>
        <taxon>Pseudomonadota</taxon>
        <taxon>Betaproteobacteria</taxon>
        <taxon>Burkholderiales</taxon>
        <taxon>Comamonadaceae</taxon>
        <taxon>Variovorax</taxon>
    </lineage>
</organism>
<proteinExistence type="predicted"/>
<feature type="transmembrane region" description="Helical" evidence="2">
    <location>
        <begin position="231"/>
        <end position="251"/>
    </location>
</feature>
<dbReference type="HOGENOM" id="CLU_737578_0_0_4"/>
<evidence type="ECO:0000256" key="1">
    <source>
        <dbReference type="SAM" id="MobiDB-lite"/>
    </source>
</evidence>
<evidence type="ECO:0000313" key="4">
    <source>
        <dbReference type="Proteomes" id="UP000016223"/>
    </source>
</evidence>
<reference evidence="3 4" key="1">
    <citation type="submission" date="2012-10" db="EMBL/GenBank/DDBJ databases">
        <title>Genome sequence of Variovorax paradoxus B4.</title>
        <authorList>
            <person name="Schuldes J."/>
            <person name="Brandt U."/>
            <person name="Hiessl S."/>
            <person name="Wuebbeler J.H."/>
            <person name="Thuermer A."/>
            <person name="Steinbuechel A."/>
            <person name="Daniel R."/>
        </authorList>
    </citation>
    <scope>NUCLEOTIDE SEQUENCE [LARGE SCALE GENOMIC DNA]</scope>
    <source>
        <strain evidence="3 4">B4</strain>
    </source>
</reference>
<evidence type="ECO:0000313" key="3">
    <source>
        <dbReference type="EMBL" id="AGU47402.1"/>
    </source>
</evidence>
<feature type="region of interest" description="Disordered" evidence="1">
    <location>
        <begin position="204"/>
        <end position="226"/>
    </location>
</feature>
<keyword evidence="2 3" id="KW-0812">Transmembrane</keyword>
<gene>
    <name evidence="3" type="ORF">VAPA_1c02720</name>
</gene>
<keyword evidence="2" id="KW-0472">Membrane</keyword>
<dbReference type="AlphaFoldDB" id="T1X3A8"/>